<dbReference type="GO" id="GO:0048471">
    <property type="term" value="C:perinuclear region of cytoplasm"/>
    <property type="evidence" value="ECO:0007669"/>
    <property type="project" value="TreeGrafter"/>
</dbReference>
<dbReference type="EMBL" id="CAJZBQ010000051">
    <property type="protein sequence ID" value="CAG9330331.1"/>
    <property type="molecule type" value="Genomic_DNA"/>
</dbReference>
<sequence length="299" mass="33272">MEHIHQNKNMHFLKVFYSVSINPIYFNCLHNKTMGSVCGASKGRSQSVKPSPKVPDSHERITFISANNTELSDLQSYFIAQQGMNRKIKTLYEAVFAHEDQQIFTIDLKFIDLCANHSHLANILPSFVNLNSLNLWKARLGVEGIKDLAKPIQTLSKLRYLSLADNNLGPEGIQYLCTAFAKLESLQTLELHINGLGPRGAEILGKDLPKLLKLNTISLTENEIGPDGIKFLIAAFVTMPNLQTIFLSQNAIGDAGGKCFLDSIQKLQHIKTLSLEGNDISGDMIEDLVEESPSINFKF</sequence>
<accession>A0AAU9JVC3</accession>
<dbReference type="GO" id="GO:0005829">
    <property type="term" value="C:cytosol"/>
    <property type="evidence" value="ECO:0007669"/>
    <property type="project" value="TreeGrafter"/>
</dbReference>
<evidence type="ECO:0000313" key="4">
    <source>
        <dbReference type="EMBL" id="CAG9330331.1"/>
    </source>
</evidence>
<dbReference type="InterPro" id="IPR027038">
    <property type="entry name" value="RanGap"/>
</dbReference>
<dbReference type="PANTHER" id="PTHR24113:SF12">
    <property type="entry name" value="RAN GTPASE-ACTIVATING PROTEIN 1"/>
    <property type="match status" value="1"/>
</dbReference>
<keyword evidence="3" id="KW-0677">Repeat</keyword>
<dbReference type="SMART" id="SM00368">
    <property type="entry name" value="LRR_RI"/>
    <property type="match status" value="4"/>
</dbReference>
<dbReference type="AlphaFoldDB" id="A0AAU9JVC3"/>
<organism evidence="4 5">
    <name type="scientific">Blepharisma stoltei</name>
    <dbReference type="NCBI Taxonomy" id="1481888"/>
    <lineage>
        <taxon>Eukaryota</taxon>
        <taxon>Sar</taxon>
        <taxon>Alveolata</taxon>
        <taxon>Ciliophora</taxon>
        <taxon>Postciliodesmatophora</taxon>
        <taxon>Heterotrichea</taxon>
        <taxon>Heterotrichida</taxon>
        <taxon>Blepharismidae</taxon>
        <taxon>Blepharisma</taxon>
    </lineage>
</organism>
<evidence type="ECO:0000256" key="1">
    <source>
        <dbReference type="ARBA" id="ARBA00022468"/>
    </source>
</evidence>
<proteinExistence type="predicted"/>
<protein>
    <recommendedName>
        <fullName evidence="6">Ran GTPase-activating protein</fullName>
    </recommendedName>
</protein>
<evidence type="ECO:0000313" key="5">
    <source>
        <dbReference type="Proteomes" id="UP001162131"/>
    </source>
</evidence>
<keyword evidence="2" id="KW-0433">Leucine-rich repeat</keyword>
<dbReference type="GO" id="GO:0031267">
    <property type="term" value="F:small GTPase binding"/>
    <property type="evidence" value="ECO:0007669"/>
    <property type="project" value="TreeGrafter"/>
</dbReference>
<dbReference type="InterPro" id="IPR032675">
    <property type="entry name" value="LRR_dom_sf"/>
</dbReference>
<keyword evidence="5" id="KW-1185">Reference proteome</keyword>
<dbReference type="Pfam" id="PF13516">
    <property type="entry name" value="LRR_6"/>
    <property type="match status" value="4"/>
</dbReference>
<comment type="caution">
    <text evidence="4">The sequence shown here is derived from an EMBL/GenBank/DDBJ whole genome shotgun (WGS) entry which is preliminary data.</text>
</comment>
<dbReference type="InterPro" id="IPR001611">
    <property type="entry name" value="Leu-rich_rpt"/>
</dbReference>
<dbReference type="PANTHER" id="PTHR24113">
    <property type="entry name" value="RAN GTPASE-ACTIVATING PROTEIN 1"/>
    <property type="match status" value="1"/>
</dbReference>
<dbReference type="Proteomes" id="UP001162131">
    <property type="component" value="Unassembled WGS sequence"/>
</dbReference>
<dbReference type="SUPFAM" id="SSF52047">
    <property type="entry name" value="RNI-like"/>
    <property type="match status" value="1"/>
</dbReference>
<gene>
    <name evidence="4" type="ORF">BSTOLATCC_MIC50924</name>
</gene>
<name>A0AAU9JVC3_9CILI</name>
<evidence type="ECO:0000256" key="2">
    <source>
        <dbReference type="ARBA" id="ARBA00022614"/>
    </source>
</evidence>
<evidence type="ECO:0008006" key="6">
    <source>
        <dbReference type="Google" id="ProtNLM"/>
    </source>
</evidence>
<dbReference type="GO" id="GO:0005634">
    <property type="term" value="C:nucleus"/>
    <property type="evidence" value="ECO:0007669"/>
    <property type="project" value="TreeGrafter"/>
</dbReference>
<dbReference type="GO" id="GO:0005096">
    <property type="term" value="F:GTPase activator activity"/>
    <property type="evidence" value="ECO:0007669"/>
    <property type="project" value="UniProtKB-KW"/>
</dbReference>
<dbReference type="GO" id="GO:0006913">
    <property type="term" value="P:nucleocytoplasmic transport"/>
    <property type="evidence" value="ECO:0007669"/>
    <property type="project" value="TreeGrafter"/>
</dbReference>
<keyword evidence="1" id="KW-0343">GTPase activation</keyword>
<dbReference type="Gene3D" id="3.80.10.10">
    <property type="entry name" value="Ribonuclease Inhibitor"/>
    <property type="match status" value="1"/>
</dbReference>
<reference evidence="4" key="1">
    <citation type="submission" date="2021-09" db="EMBL/GenBank/DDBJ databases">
        <authorList>
            <consortium name="AG Swart"/>
            <person name="Singh M."/>
            <person name="Singh A."/>
            <person name="Seah K."/>
            <person name="Emmerich C."/>
        </authorList>
    </citation>
    <scope>NUCLEOTIDE SEQUENCE</scope>
    <source>
        <strain evidence="4">ATCC30299</strain>
    </source>
</reference>
<evidence type="ECO:0000256" key="3">
    <source>
        <dbReference type="ARBA" id="ARBA00022737"/>
    </source>
</evidence>